<accession>A0A073IFT2</accession>
<proteinExistence type="predicted"/>
<organism evidence="1 2">
    <name type="scientific">Sulfitobacter donghicola DSW-25 = KCTC 12864 = JCM 14565</name>
    <dbReference type="NCBI Taxonomy" id="1300350"/>
    <lineage>
        <taxon>Bacteria</taxon>
        <taxon>Pseudomonadati</taxon>
        <taxon>Pseudomonadota</taxon>
        <taxon>Alphaproteobacteria</taxon>
        <taxon>Rhodobacterales</taxon>
        <taxon>Roseobacteraceae</taxon>
        <taxon>Sulfitobacter</taxon>
    </lineage>
</organism>
<dbReference type="AlphaFoldDB" id="A0A073IFT2"/>
<protein>
    <submittedName>
        <fullName evidence="1">Uncharacterized protein</fullName>
    </submittedName>
</protein>
<name>A0A073IFT2_9RHOB</name>
<dbReference type="EMBL" id="JAMC01000006">
    <property type="protein sequence ID" value="KEJ88594.1"/>
    <property type="molecule type" value="Genomic_DNA"/>
</dbReference>
<evidence type="ECO:0000313" key="2">
    <source>
        <dbReference type="Proteomes" id="UP000027734"/>
    </source>
</evidence>
<reference evidence="1 2" key="1">
    <citation type="submission" date="2014-01" db="EMBL/GenBank/DDBJ databases">
        <title>Sulfitobacter donghicola JCM 14565 Genome Sequencing.</title>
        <authorList>
            <person name="Lai Q."/>
            <person name="Hong Z."/>
        </authorList>
    </citation>
    <scope>NUCLEOTIDE SEQUENCE [LARGE SCALE GENOMIC DNA]</scope>
    <source>
        <strain evidence="1 2">JCM 14565</strain>
    </source>
</reference>
<keyword evidence="2" id="KW-1185">Reference proteome</keyword>
<evidence type="ECO:0000313" key="1">
    <source>
        <dbReference type="EMBL" id="KEJ88594.1"/>
    </source>
</evidence>
<comment type="caution">
    <text evidence="1">The sequence shown here is derived from an EMBL/GenBank/DDBJ whole genome shotgun (WGS) entry which is preliminary data.</text>
</comment>
<gene>
    <name evidence="1" type="ORF">DSW25_15940</name>
</gene>
<sequence>MFVIYFMFVIYLMKDNLITQPTRHNLRYPDPVKELCPFQNPTKGCFAPFGNPRAKGTEEPFSLI</sequence>
<dbReference type="Proteomes" id="UP000027734">
    <property type="component" value="Unassembled WGS sequence"/>
</dbReference>